<dbReference type="Gramene" id="ERN15238">
    <property type="protein sequence ID" value="ERN15238"/>
    <property type="gene ID" value="AMTR_s00056p00200810"/>
</dbReference>
<evidence type="ECO:0000313" key="3">
    <source>
        <dbReference type="Proteomes" id="UP000017836"/>
    </source>
</evidence>
<name>U5D4F7_AMBTC</name>
<feature type="non-terminal residue" evidence="2">
    <location>
        <position position="1"/>
    </location>
</feature>
<dbReference type="HOGENOM" id="CLU_123028_0_0_1"/>
<feature type="compositionally biased region" description="Basic and acidic residues" evidence="1">
    <location>
        <begin position="169"/>
        <end position="180"/>
    </location>
</feature>
<protein>
    <submittedName>
        <fullName evidence="2">Uncharacterized protein</fullName>
    </submittedName>
</protein>
<gene>
    <name evidence="2" type="ORF">AMTR_s00056p00200810</name>
</gene>
<evidence type="ECO:0000256" key="1">
    <source>
        <dbReference type="SAM" id="MobiDB-lite"/>
    </source>
</evidence>
<feature type="region of interest" description="Disordered" evidence="1">
    <location>
        <begin position="169"/>
        <end position="209"/>
    </location>
</feature>
<proteinExistence type="predicted"/>
<reference evidence="3" key="1">
    <citation type="journal article" date="2013" name="Science">
        <title>The Amborella genome and the evolution of flowering plants.</title>
        <authorList>
            <consortium name="Amborella Genome Project"/>
        </authorList>
    </citation>
    <scope>NUCLEOTIDE SEQUENCE [LARGE SCALE GENOMIC DNA]</scope>
</reference>
<sequence length="209" mass="24288">QQAYKIAMCVTMLIFDDIVEPYMSDRVRRQFRAKQGILRNFLVVEETDNVLPLEEYKAWYNLVSHPLVHNVANPPKDILQPHNQKEEDVVPAHEPQYIIRPQGYEDQLVSEVEASTIMLAEALTLRQKWNPELYNCVNNAFETLSKFMPVDMDHIEVRMKNLQHEYHDEGVPDEAGHDGVGESSWAVEDIAPSTQPAVEERRRYNTRTK</sequence>
<dbReference type="AlphaFoldDB" id="U5D4F7"/>
<organism evidence="2 3">
    <name type="scientific">Amborella trichopoda</name>
    <dbReference type="NCBI Taxonomy" id="13333"/>
    <lineage>
        <taxon>Eukaryota</taxon>
        <taxon>Viridiplantae</taxon>
        <taxon>Streptophyta</taxon>
        <taxon>Embryophyta</taxon>
        <taxon>Tracheophyta</taxon>
        <taxon>Spermatophyta</taxon>
        <taxon>Magnoliopsida</taxon>
        <taxon>Amborellales</taxon>
        <taxon>Amborellaceae</taxon>
        <taxon>Amborella</taxon>
    </lineage>
</organism>
<dbReference type="EMBL" id="KI392510">
    <property type="protein sequence ID" value="ERN15238.1"/>
    <property type="molecule type" value="Genomic_DNA"/>
</dbReference>
<accession>U5D4F7</accession>
<dbReference type="Proteomes" id="UP000017836">
    <property type="component" value="Unassembled WGS sequence"/>
</dbReference>
<evidence type="ECO:0000313" key="2">
    <source>
        <dbReference type="EMBL" id="ERN15238.1"/>
    </source>
</evidence>
<keyword evidence="3" id="KW-1185">Reference proteome</keyword>